<dbReference type="FunFam" id="3.30.160.60:FF:000193">
    <property type="entry name" value="Zinc finger protein 300"/>
    <property type="match status" value="1"/>
</dbReference>
<evidence type="ECO:0000256" key="7">
    <source>
        <dbReference type="ARBA" id="ARBA00023015"/>
    </source>
</evidence>
<reference evidence="14" key="1">
    <citation type="journal article" date="2019" name="bioRxiv">
        <title>The Genome of the Zebra Mussel, Dreissena polymorpha: A Resource for Invasive Species Research.</title>
        <authorList>
            <person name="McCartney M.A."/>
            <person name="Auch B."/>
            <person name="Kono T."/>
            <person name="Mallez S."/>
            <person name="Zhang Y."/>
            <person name="Obille A."/>
            <person name="Becker A."/>
            <person name="Abrahante J.E."/>
            <person name="Garbe J."/>
            <person name="Badalamenti J.P."/>
            <person name="Herman A."/>
            <person name="Mangelson H."/>
            <person name="Liachko I."/>
            <person name="Sullivan S."/>
            <person name="Sone E.D."/>
            <person name="Koren S."/>
            <person name="Silverstein K.A.T."/>
            <person name="Beckman K.B."/>
            <person name="Gohl D.M."/>
        </authorList>
    </citation>
    <scope>NUCLEOTIDE SEQUENCE</scope>
    <source>
        <strain evidence="14">Duluth1</strain>
        <tissue evidence="14">Whole animal</tissue>
    </source>
</reference>
<dbReference type="SMART" id="SM00225">
    <property type="entry name" value="BTB"/>
    <property type="match status" value="1"/>
</dbReference>
<feature type="domain" description="C2H2-type" evidence="13">
    <location>
        <begin position="958"/>
        <end position="989"/>
    </location>
</feature>
<evidence type="ECO:0000256" key="3">
    <source>
        <dbReference type="ARBA" id="ARBA00022723"/>
    </source>
</evidence>
<evidence type="ECO:0000256" key="4">
    <source>
        <dbReference type="ARBA" id="ARBA00022737"/>
    </source>
</evidence>
<evidence type="ECO:0000256" key="8">
    <source>
        <dbReference type="ARBA" id="ARBA00023163"/>
    </source>
</evidence>
<dbReference type="Pfam" id="PF00096">
    <property type="entry name" value="zf-C2H2"/>
    <property type="match status" value="6"/>
</dbReference>
<dbReference type="FunFam" id="3.30.160.60:FF:000446">
    <property type="entry name" value="Zinc finger protein"/>
    <property type="match status" value="1"/>
</dbReference>
<feature type="domain" description="C2H2-type" evidence="13">
    <location>
        <begin position="842"/>
        <end position="870"/>
    </location>
</feature>
<name>A0A9D4IAI1_DREPO</name>
<dbReference type="FunFam" id="3.30.160.60:FF:000012">
    <property type="entry name" value="RB-associated KRAB zinc finger protein-like"/>
    <property type="match status" value="1"/>
</dbReference>
<feature type="domain" description="C2H2-type" evidence="13">
    <location>
        <begin position="697"/>
        <end position="725"/>
    </location>
</feature>
<feature type="domain" description="C2H2-type" evidence="13">
    <location>
        <begin position="753"/>
        <end position="781"/>
    </location>
</feature>
<keyword evidence="7" id="KW-0805">Transcription regulation</keyword>
<keyword evidence="9" id="KW-0539">Nucleus</keyword>
<dbReference type="FunFam" id="3.30.160.60:FF:000100">
    <property type="entry name" value="Zinc finger 45-like"/>
    <property type="match status" value="1"/>
</dbReference>
<feature type="domain" description="C2H2-type" evidence="13">
    <location>
        <begin position="554"/>
        <end position="581"/>
    </location>
</feature>
<dbReference type="GO" id="GO:0008270">
    <property type="term" value="F:zinc ion binding"/>
    <property type="evidence" value="ECO:0007669"/>
    <property type="project" value="UniProtKB-KW"/>
</dbReference>
<evidence type="ECO:0000313" key="14">
    <source>
        <dbReference type="EMBL" id="KAH3752963.1"/>
    </source>
</evidence>
<feature type="domain" description="C2H2-type" evidence="13">
    <location>
        <begin position="930"/>
        <end position="957"/>
    </location>
</feature>
<dbReference type="PANTHER" id="PTHR23226">
    <property type="entry name" value="ZINC FINGER AND SCAN DOMAIN-CONTAINING"/>
    <property type="match status" value="1"/>
</dbReference>
<evidence type="ECO:0000256" key="11">
    <source>
        <dbReference type="SAM" id="MobiDB-lite"/>
    </source>
</evidence>
<keyword evidence="8" id="KW-0804">Transcription</keyword>
<evidence type="ECO:0000256" key="2">
    <source>
        <dbReference type="ARBA" id="ARBA00006991"/>
    </source>
</evidence>
<gene>
    <name evidence="14" type="ORF">DPMN_187590</name>
</gene>
<dbReference type="Pfam" id="PF00651">
    <property type="entry name" value="BTB"/>
    <property type="match status" value="1"/>
</dbReference>
<evidence type="ECO:0000256" key="10">
    <source>
        <dbReference type="PROSITE-ProRule" id="PRU00042"/>
    </source>
</evidence>
<dbReference type="GO" id="GO:0000978">
    <property type="term" value="F:RNA polymerase II cis-regulatory region sequence-specific DNA binding"/>
    <property type="evidence" value="ECO:0007669"/>
    <property type="project" value="TreeGrafter"/>
</dbReference>
<dbReference type="Proteomes" id="UP000828390">
    <property type="component" value="Unassembled WGS sequence"/>
</dbReference>
<dbReference type="EMBL" id="JAIWYP010000010">
    <property type="protein sequence ID" value="KAH3752963.1"/>
    <property type="molecule type" value="Genomic_DNA"/>
</dbReference>
<dbReference type="PROSITE" id="PS00028">
    <property type="entry name" value="ZINC_FINGER_C2H2_1"/>
    <property type="match status" value="13"/>
</dbReference>
<feature type="domain" description="C2H2-type" evidence="13">
    <location>
        <begin position="582"/>
        <end position="610"/>
    </location>
</feature>
<dbReference type="PROSITE" id="PS50157">
    <property type="entry name" value="ZINC_FINGER_C2H2_2"/>
    <property type="match status" value="13"/>
</dbReference>
<dbReference type="SUPFAM" id="SSF57667">
    <property type="entry name" value="beta-beta-alpha zinc fingers"/>
    <property type="match status" value="7"/>
</dbReference>
<feature type="region of interest" description="Disordered" evidence="11">
    <location>
        <begin position="998"/>
        <end position="1025"/>
    </location>
</feature>
<dbReference type="GO" id="GO:0005634">
    <property type="term" value="C:nucleus"/>
    <property type="evidence" value="ECO:0007669"/>
    <property type="project" value="UniProtKB-SubCell"/>
</dbReference>
<dbReference type="InterPro" id="IPR000210">
    <property type="entry name" value="BTB/POZ_dom"/>
</dbReference>
<dbReference type="Gene3D" id="3.30.710.10">
    <property type="entry name" value="Potassium Channel Kv1.1, Chain A"/>
    <property type="match status" value="1"/>
</dbReference>
<comment type="caution">
    <text evidence="14">The sequence shown here is derived from an EMBL/GenBank/DDBJ whole genome shotgun (WGS) entry which is preliminary data.</text>
</comment>
<dbReference type="CDD" id="cd18186">
    <property type="entry name" value="BTB_POZ_ZBTB_KLHL-like"/>
    <property type="match status" value="1"/>
</dbReference>
<evidence type="ECO:0000259" key="13">
    <source>
        <dbReference type="PROSITE" id="PS50157"/>
    </source>
</evidence>
<dbReference type="GO" id="GO:0000981">
    <property type="term" value="F:DNA-binding transcription factor activity, RNA polymerase II-specific"/>
    <property type="evidence" value="ECO:0007669"/>
    <property type="project" value="TreeGrafter"/>
</dbReference>
<feature type="domain" description="C2H2-type" evidence="13">
    <location>
        <begin position="781"/>
        <end position="809"/>
    </location>
</feature>
<proteinExistence type="inferred from homology"/>
<keyword evidence="6" id="KW-0862">Zinc</keyword>
<accession>A0A9D4IAI1</accession>
<dbReference type="OrthoDB" id="5803930at2759"/>
<organism evidence="14 15">
    <name type="scientific">Dreissena polymorpha</name>
    <name type="common">Zebra mussel</name>
    <name type="synonym">Mytilus polymorpha</name>
    <dbReference type="NCBI Taxonomy" id="45954"/>
    <lineage>
        <taxon>Eukaryota</taxon>
        <taxon>Metazoa</taxon>
        <taxon>Spiralia</taxon>
        <taxon>Lophotrochozoa</taxon>
        <taxon>Mollusca</taxon>
        <taxon>Bivalvia</taxon>
        <taxon>Autobranchia</taxon>
        <taxon>Heteroconchia</taxon>
        <taxon>Euheterodonta</taxon>
        <taxon>Imparidentia</taxon>
        <taxon>Neoheterodontei</taxon>
        <taxon>Myida</taxon>
        <taxon>Dreissenoidea</taxon>
        <taxon>Dreissenidae</taxon>
        <taxon>Dreissena</taxon>
    </lineage>
</organism>
<keyword evidence="3" id="KW-0479">Metal-binding</keyword>
<dbReference type="SUPFAM" id="SSF54695">
    <property type="entry name" value="POZ domain"/>
    <property type="match status" value="1"/>
</dbReference>
<evidence type="ECO:0000313" key="15">
    <source>
        <dbReference type="Proteomes" id="UP000828390"/>
    </source>
</evidence>
<dbReference type="Gene3D" id="3.30.160.60">
    <property type="entry name" value="Classic Zinc Finger"/>
    <property type="match status" value="11"/>
</dbReference>
<dbReference type="AlphaFoldDB" id="A0A9D4IAI1"/>
<comment type="similarity">
    <text evidence="2">Belongs to the krueppel C2H2-type zinc-finger protein family.</text>
</comment>
<evidence type="ECO:0000256" key="6">
    <source>
        <dbReference type="ARBA" id="ARBA00022833"/>
    </source>
</evidence>
<evidence type="ECO:0000259" key="12">
    <source>
        <dbReference type="PROSITE" id="PS50097"/>
    </source>
</evidence>
<evidence type="ECO:0000256" key="5">
    <source>
        <dbReference type="ARBA" id="ARBA00022771"/>
    </source>
</evidence>
<dbReference type="InterPro" id="IPR036236">
    <property type="entry name" value="Znf_C2H2_sf"/>
</dbReference>
<evidence type="ECO:0000256" key="9">
    <source>
        <dbReference type="ARBA" id="ARBA00023242"/>
    </source>
</evidence>
<dbReference type="InterPro" id="IPR011333">
    <property type="entry name" value="SKP1/BTB/POZ_sf"/>
</dbReference>
<feature type="compositionally biased region" description="Polar residues" evidence="11">
    <location>
        <begin position="998"/>
        <end position="1007"/>
    </location>
</feature>
<keyword evidence="15" id="KW-1185">Reference proteome</keyword>
<keyword evidence="4" id="KW-0677">Repeat</keyword>
<keyword evidence="5 10" id="KW-0863">Zinc-finger</keyword>
<dbReference type="PROSITE" id="PS50097">
    <property type="entry name" value="BTB"/>
    <property type="match status" value="1"/>
</dbReference>
<dbReference type="SMART" id="SM00355">
    <property type="entry name" value="ZnF_C2H2"/>
    <property type="match status" value="14"/>
</dbReference>
<feature type="domain" description="C2H2-type" evidence="13">
    <location>
        <begin position="814"/>
        <end position="841"/>
    </location>
</feature>
<evidence type="ECO:0000256" key="1">
    <source>
        <dbReference type="ARBA" id="ARBA00004123"/>
    </source>
</evidence>
<feature type="compositionally biased region" description="Polar residues" evidence="11">
    <location>
        <begin position="1015"/>
        <end position="1024"/>
    </location>
</feature>
<feature type="domain" description="C2H2-type" evidence="13">
    <location>
        <begin position="611"/>
        <end position="638"/>
    </location>
</feature>
<dbReference type="InterPro" id="IPR013087">
    <property type="entry name" value="Znf_C2H2_type"/>
</dbReference>
<comment type="subcellular location">
    <subcellularLocation>
        <location evidence="1">Nucleus</location>
    </subcellularLocation>
</comment>
<feature type="domain" description="C2H2-type" evidence="13">
    <location>
        <begin position="899"/>
        <end position="926"/>
    </location>
</feature>
<feature type="domain" description="C2H2-type" evidence="13">
    <location>
        <begin position="871"/>
        <end position="898"/>
    </location>
</feature>
<reference evidence="14" key="2">
    <citation type="submission" date="2020-11" db="EMBL/GenBank/DDBJ databases">
        <authorList>
            <person name="McCartney M.A."/>
            <person name="Auch B."/>
            <person name="Kono T."/>
            <person name="Mallez S."/>
            <person name="Becker A."/>
            <person name="Gohl D.M."/>
            <person name="Silverstein K.A.T."/>
            <person name="Koren S."/>
            <person name="Bechman K.B."/>
            <person name="Herman A."/>
            <person name="Abrahante J.E."/>
            <person name="Garbe J."/>
        </authorList>
    </citation>
    <scope>NUCLEOTIDE SEQUENCE</scope>
    <source>
        <strain evidence="14">Duluth1</strain>
        <tissue evidence="14">Whole animal</tissue>
    </source>
</reference>
<feature type="domain" description="BTB" evidence="12">
    <location>
        <begin position="30"/>
        <end position="105"/>
    </location>
</feature>
<sequence>MSATVPQEMFVDDTKLRQKLMQLREDVQYQDVTVVANGNKFQAHKCILAVNSAFFHVLLSKSQNNKGKQKEDVQFIHLAKLNSEEVVVLNEVFNFMYTGRISITERNFVRVLRLANYLVINELQTLCGDYFRNTLNIDTCLVFYLSLKKSSLETSALVPETGQECDMKKLAWETLEVNFYSHVIGTKQILEVSVEDMMHILSEGIFKHFSVGRVFSFLRRWMEVRPSDIEVLTTYINIIHEKLSFLQDQKQLVADKGLVEDIHTVKSFLSEKCGLHDEASNAILDVLSNLEEIEQFLVPNGDDQGGDDVYEEMNANEEIAAFDAIKAADAKKSLEEELDKRTEVSIEVNTDMGAKDMVDGSVADVTKEEEKAFTPEVKIDYHSGSDTDDVDVDEIVGANFARDSKNSHVSSLVHNTGGQPHSDKSFLRRVEECLKLQNMAPKVRTPRKKKTPQRRAVKRKVDISFEEVAEINSKKIKVEVVQEDALEENNHDNFDNVDDVDDHKEDFPIDVQEHKSELDVVKPVKKSRKVKESKPSKFTTLKSRKSRQRKLVIHKCTLCDKKFTRRYRLTEHMRSHEGVKCRRCIVCSKMFSRNDHVLRHMQKRHGDMETFQCDICPETFSSSNDIISHLTKHMQNDELTEDILLKNFNKEEREATFAKVDDETGKRVFGCKTCEKTFTRAYRLKDHVHSHLGSRPFECSECHENFTTKTVLNRHMNIVHGKATSVFSCPKCKRKYLSKTAYNAHVDTCEKNHKCDQCTAEFYTKYHLRVHIENVHSDSTHSCCLCNKTFASSSRLKEHVATIHEGKERTVKEVICDVCGLSFKGAFKLKRHMSVHTGIKEHQCAECGKQYLDLASLKNHKLKVHDKVKPYVCEICAMEFTVKSNLLRHQRRHRGEYHFFCDDCGKGFVANCDLTRHKLTHRPDKETKKHACQFCGKLFTRASKVQVHERIHTGERPYNCTVCNKKFTQSGDRNRHETKSHGIHHAPKLTLFEMANDTSDQTPTKQKPTNDEIESASTKVSKSEPQMMEEDYANYQVSQQLIPTETVRLPFIQNVPNITLMMPFMVRDLAPAAMDLTGAMHDKPQNVVGSSNMDPKVFDFHNGSFT</sequence>
<dbReference type="PANTHER" id="PTHR23226:SF416">
    <property type="entry name" value="FI01424P"/>
    <property type="match status" value="1"/>
</dbReference>
<protein>
    <submittedName>
        <fullName evidence="14">Uncharacterized protein</fullName>
    </submittedName>
</protein>
<feature type="domain" description="C2H2-type" evidence="13">
    <location>
        <begin position="669"/>
        <end position="696"/>
    </location>
</feature>